<dbReference type="VEuPathDB" id="FungiDB:H257_16379"/>
<dbReference type="SUPFAM" id="SSF54160">
    <property type="entry name" value="Chromo domain-like"/>
    <property type="match status" value="1"/>
</dbReference>
<comment type="caution">
    <text evidence="2">The sequence shown here is derived from an EMBL/GenBank/DDBJ whole genome shotgun (WGS) entry which is preliminary data.</text>
</comment>
<dbReference type="Proteomes" id="UP000285430">
    <property type="component" value="Unassembled WGS sequence"/>
</dbReference>
<sequence>METQQLVQPYDFFLHHACRVKMYGEGGRDMTEDLAIFGNEEFHVAKLSDIREEYGEYQALVYWLGLYEDKASWGPVRFLYGDIPIVFRRWIHQHEDQEEVKQMAAELEKTLGHSL</sequence>
<dbReference type="EMBL" id="QUTG01001711">
    <property type="protein sequence ID" value="RHY98901.1"/>
    <property type="molecule type" value="Genomic_DNA"/>
</dbReference>
<organism evidence="2 3">
    <name type="scientific">Aphanomyces astaci</name>
    <name type="common">Crayfish plague agent</name>
    <dbReference type="NCBI Taxonomy" id="112090"/>
    <lineage>
        <taxon>Eukaryota</taxon>
        <taxon>Sar</taxon>
        <taxon>Stramenopiles</taxon>
        <taxon>Oomycota</taxon>
        <taxon>Saprolegniomycetes</taxon>
        <taxon>Saprolegniales</taxon>
        <taxon>Verrucalvaceae</taxon>
        <taxon>Aphanomyces</taxon>
    </lineage>
</organism>
<accession>A0A3R7C402</accession>
<evidence type="ECO:0008006" key="5">
    <source>
        <dbReference type="Google" id="ProtNLM"/>
    </source>
</evidence>
<evidence type="ECO:0000313" key="1">
    <source>
        <dbReference type="EMBL" id="RHY98901.1"/>
    </source>
</evidence>
<dbReference type="InterPro" id="IPR016197">
    <property type="entry name" value="Chromo-like_dom_sf"/>
</dbReference>
<dbReference type="EMBL" id="QUTH01004399">
    <property type="protein sequence ID" value="RHZ14028.1"/>
    <property type="molecule type" value="Genomic_DNA"/>
</dbReference>
<evidence type="ECO:0000313" key="3">
    <source>
        <dbReference type="Proteomes" id="UP000285430"/>
    </source>
</evidence>
<gene>
    <name evidence="1" type="ORF">DYB35_012957</name>
    <name evidence="2" type="ORF">DYB37_009405</name>
</gene>
<dbReference type="AlphaFoldDB" id="A0A3R7C402"/>
<evidence type="ECO:0000313" key="4">
    <source>
        <dbReference type="Proteomes" id="UP000285712"/>
    </source>
</evidence>
<dbReference type="Proteomes" id="UP000285712">
    <property type="component" value="Unassembled WGS sequence"/>
</dbReference>
<protein>
    <recommendedName>
        <fullName evidence="5">Chromo domain-containing protein</fullName>
    </recommendedName>
</protein>
<evidence type="ECO:0000313" key="2">
    <source>
        <dbReference type="EMBL" id="RHZ14028.1"/>
    </source>
</evidence>
<reference evidence="3 4" key="1">
    <citation type="submission" date="2018-08" db="EMBL/GenBank/DDBJ databases">
        <title>Aphanomyces genome sequencing and annotation.</title>
        <authorList>
            <person name="Minardi D."/>
            <person name="Oidtmann B."/>
            <person name="Van Der Giezen M."/>
            <person name="Studholme D.J."/>
        </authorList>
    </citation>
    <scope>NUCLEOTIDE SEQUENCE [LARGE SCALE GENOMIC DNA]</scope>
    <source>
        <strain evidence="2 3">Da</strain>
        <strain evidence="1 4">Sv</strain>
    </source>
</reference>
<proteinExistence type="predicted"/>
<name>A0A3R7C402_APHAT</name>